<dbReference type="eggNOG" id="COG0793">
    <property type="taxonomic scope" value="Bacteria"/>
</dbReference>
<dbReference type="GO" id="GO:0007165">
    <property type="term" value="P:signal transduction"/>
    <property type="evidence" value="ECO:0007669"/>
    <property type="project" value="TreeGrafter"/>
</dbReference>
<evidence type="ECO:0000256" key="2">
    <source>
        <dbReference type="ARBA" id="ARBA00022670"/>
    </source>
</evidence>
<evidence type="ECO:0000259" key="7">
    <source>
        <dbReference type="PROSITE" id="PS50106"/>
    </source>
</evidence>
<organism evidence="8 9">
    <name type="scientific">Sphaerochaeta pleomorpha (strain ATCC BAA-1885 / DSM 22778 / Grapes)</name>
    <dbReference type="NCBI Taxonomy" id="158190"/>
    <lineage>
        <taxon>Bacteria</taxon>
        <taxon>Pseudomonadati</taxon>
        <taxon>Spirochaetota</taxon>
        <taxon>Spirochaetia</taxon>
        <taxon>Spirochaetales</taxon>
        <taxon>Sphaerochaetaceae</taxon>
        <taxon>Sphaerochaeta</taxon>
    </lineage>
</organism>
<dbReference type="EMBL" id="CP003155">
    <property type="protein sequence ID" value="AEV29698.1"/>
    <property type="molecule type" value="Genomic_DNA"/>
</dbReference>
<sequence>MKRNSIPSLCLTLLLILTAIPAFSTGTLEQVVASPVNMTQQVVTDDRISTDIQSIERLYRYVDSIYYEDVDKEKVFEGLASAMIASLGDRYSFYIPPSEAGDYEEGNIGIYGGIGTYLNKPSPEFMDPKDPSSYMITIITPFPGSPAQRAGLMAGDLISHIDGEKVDDLTSSEASKKLRGEPNTEVTITVYRNGSSFDLTLKREKISTPTVEGEVIDGDIGYIILYEYTPQTGVQLQKKVTELTKKQIKGLIIDERNNSGGAVDGALQSANIFLPAGKTLVTIQGKKGTNNDQRYISTGTQSFPEDIPIVILTNGGSASSSEIFAAALHDNDRATLIGTKTFGKGIVQDVFKFGEGFAQITTAHYYTPDNKNIHGLGIEPDILVEGIELKDEQIPAYEQLMNDKVIANFAKEHPDFTVENIRLFAEQNKDRGIDSDILSILMRNEYYSKIPYDKRPLGDLVFDTQLKRGVDFLRTGK</sequence>
<comment type="similarity">
    <text evidence="1 5">Belongs to the peptidase S41A family.</text>
</comment>
<dbReference type="AlphaFoldDB" id="G8QYS1"/>
<keyword evidence="4 5" id="KW-0720">Serine protease</keyword>
<dbReference type="PROSITE" id="PS50106">
    <property type="entry name" value="PDZ"/>
    <property type="match status" value="1"/>
</dbReference>
<proteinExistence type="inferred from homology"/>
<dbReference type="CDD" id="cd07560">
    <property type="entry name" value="Peptidase_S41_CPP"/>
    <property type="match status" value="1"/>
</dbReference>
<keyword evidence="9" id="KW-1185">Reference proteome</keyword>
<dbReference type="PANTHER" id="PTHR32060:SF30">
    <property type="entry name" value="CARBOXY-TERMINAL PROCESSING PROTEASE CTPA"/>
    <property type="match status" value="1"/>
</dbReference>
<keyword evidence="3 5" id="KW-0378">Hydrolase</keyword>
<dbReference type="GO" id="GO:0006508">
    <property type="term" value="P:proteolysis"/>
    <property type="evidence" value="ECO:0007669"/>
    <property type="project" value="UniProtKB-KW"/>
</dbReference>
<reference evidence="8 9" key="1">
    <citation type="submission" date="2011-11" db="EMBL/GenBank/DDBJ databases">
        <title>Complete sequence of Spirochaeta sp. grapes.</title>
        <authorList>
            <consortium name="US DOE Joint Genome Institute"/>
            <person name="Lucas S."/>
            <person name="Han J."/>
            <person name="Lapidus A."/>
            <person name="Cheng J.-F."/>
            <person name="Goodwin L."/>
            <person name="Pitluck S."/>
            <person name="Peters L."/>
            <person name="Ovchinnikova G."/>
            <person name="Munk A.C."/>
            <person name="Detter J.C."/>
            <person name="Han C."/>
            <person name="Tapia R."/>
            <person name="Land M."/>
            <person name="Hauser L."/>
            <person name="Kyrpides N."/>
            <person name="Ivanova N."/>
            <person name="Pagani I."/>
            <person name="Ritalahtilisa K."/>
            <person name="Loeffler F."/>
            <person name="Woyke T."/>
        </authorList>
    </citation>
    <scope>NUCLEOTIDE SEQUENCE [LARGE SCALE GENOMIC DNA]</scope>
    <source>
        <strain evidence="9">ATCC BAA-1885 / DSM 22778 / Grapes</strain>
    </source>
</reference>
<feature type="signal peptide" evidence="6">
    <location>
        <begin position="1"/>
        <end position="24"/>
    </location>
</feature>
<feature type="chain" id="PRO_5003515251" evidence="6">
    <location>
        <begin position="25"/>
        <end position="477"/>
    </location>
</feature>
<dbReference type="InterPro" id="IPR001478">
    <property type="entry name" value="PDZ"/>
</dbReference>
<evidence type="ECO:0000256" key="3">
    <source>
        <dbReference type="ARBA" id="ARBA00022801"/>
    </source>
</evidence>
<evidence type="ECO:0000256" key="6">
    <source>
        <dbReference type="SAM" id="SignalP"/>
    </source>
</evidence>
<dbReference type="InterPro" id="IPR036034">
    <property type="entry name" value="PDZ_sf"/>
</dbReference>
<keyword evidence="2 5" id="KW-0645">Protease</keyword>
<gene>
    <name evidence="8" type="ordered locus">SpiGrapes_1904</name>
</gene>
<dbReference type="Gene3D" id="2.30.42.10">
    <property type="match status" value="1"/>
</dbReference>
<evidence type="ECO:0000313" key="9">
    <source>
        <dbReference type="Proteomes" id="UP000005632"/>
    </source>
</evidence>
<dbReference type="GO" id="GO:0004175">
    <property type="term" value="F:endopeptidase activity"/>
    <property type="evidence" value="ECO:0007669"/>
    <property type="project" value="TreeGrafter"/>
</dbReference>
<dbReference type="InterPro" id="IPR004447">
    <property type="entry name" value="Peptidase_S41A"/>
</dbReference>
<dbReference type="InterPro" id="IPR029045">
    <property type="entry name" value="ClpP/crotonase-like_dom_sf"/>
</dbReference>
<accession>G8QYS1</accession>
<dbReference type="SUPFAM" id="SSF50156">
    <property type="entry name" value="PDZ domain-like"/>
    <property type="match status" value="1"/>
</dbReference>
<dbReference type="HOGENOM" id="CLU_017295_3_0_12"/>
<dbReference type="Gene3D" id="3.30.750.44">
    <property type="match status" value="1"/>
</dbReference>
<dbReference type="Pfam" id="PF22694">
    <property type="entry name" value="CtpB_N-like"/>
    <property type="match status" value="1"/>
</dbReference>
<dbReference type="STRING" id="158190.SpiGrapes_1904"/>
<dbReference type="CDD" id="cd06782">
    <property type="entry name" value="cpPDZ_CPP-like"/>
    <property type="match status" value="1"/>
</dbReference>
<evidence type="ECO:0000313" key="8">
    <source>
        <dbReference type="EMBL" id="AEV29698.1"/>
    </source>
</evidence>
<dbReference type="SUPFAM" id="SSF52096">
    <property type="entry name" value="ClpP/crotonase"/>
    <property type="match status" value="1"/>
</dbReference>
<evidence type="ECO:0000256" key="4">
    <source>
        <dbReference type="ARBA" id="ARBA00022825"/>
    </source>
</evidence>
<dbReference type="Pfam" id="PF03572">
    <property type="entry name" value="Peptidase_S41"/>
    <property type="match status" value="1"/>
</dbReference>
<dbReference type="InterPro" id="IPR005151">
    <property type="entry name" value="Tail-specific_protease"/>
</dbReference>
<dbReference type="InterPro" id="IPR055210">
    <property type="entry name" value="CtpA/B_N"/>
</dbReference>
<dbReference type="RefSeq" id="WP_014270541.1">
    <property type="nucleotide sequence ID" value="NC_016633.1"/>
</dbReference>
<dbReference type="KEGG" id="sgp:SpiGrapes_1904"/>
<feature type="domain" description="PDZ" evidence="7">
    <location>
        <begin position="112"/>
        <end position="179"/>
    </location>
</feature>
<name>G8QYS1_SPHPG</name>
<protein>
    <submittedName>
        <fullName evidence="8">C-terminal processing peptidase</fullName>
    </submittedName>
</protein>
<evidence type="ECO:0000256" key="5">
    <source>
        <dbReference type="RuleBase" id="RU004404"/>
    </source>
</evidence>
<dbReference type="SMART" id="SM00245">
    <property type="entry name" value="TSPc"/>
    <property type="match status" value="1"/>
</dbReference>
<dbReference type="InterPro" id="IPR041489">
    <property type="entry name" value="PDZ_6"/>
</dbReference>
<dbReference type="SMART" id="SM00228">
    <property type="entry name" value="PDZ"/>
    <property type="match status" value="1"/>
</dbReference>
<dbReference type="Pfam" id="PF17820">
    <property type="entry name" value="PDZ_6"/>
    <property type="match status" value="1"/>
</dbReference>
<evidence type="ECO:0000256" key="1">
    <source>
        <dbReference type="ARBA" id="ARBA00009179"/>
    </source>
</evidence>
<dbReference type="NCBIfam" id="TIGR00225">
    <property type="entry name" value="prc"/>
    <property type="match status" value="1"/>
</dbReference>
<dbReference type="GO" id="GO:0030288">
    <property type="term" value="C:outer membrane-bounded periplasmic space"/>
    <property type="evidence" value="ECO:0007669"/>
    <property type="project" value="TreeGrafter"/>
</dbReference>
<dbReference type="PANTHER" id="PTHR32060">
    <property type="entry name" value="TAIL-SPECIFIC PROTEASE"/>
    <property type="match status" value="1"/>
</dbReference>
<dbReference type="Gene3D" id="3.90.226.10">
    <property type="entry name" value="2-enoyl-CoA Hydratase, Chain A, domain 1"/>
    <property type="match status" value="1"/>
</dbReference>
<dbReference type="GO" id="GO:0008236">
    <property type="term" value="F:serine-type peptidase activity"/>
    <property type="evidence" value="ECO:0007669"/>
    <property type="project" value="UniProtKB-KW"/>
</dbReference>
<keyword evidence="6" id="KW-0732">Signal</keyword>
<dbReference type="Proteomes" id="UP000005632">
    <property type="component" value="Chromosome"/>
</dbReference>